<dbReference type="AlphaFoldDB" id="A0A375E9K6"/>
<proteinExistence type="predicted"/>
<dbReference type="EMBL" id="OFTH01000047">
    <property type="protein sequence ID" value="SOZ72873.1"/>
    <property type="molecule type" value="Genomic_DNA"/>
</dbReference>
<name>A0A375E9K6_9BURK</name>
<gene>
    <name evidence="1" type="ORF">CBM2613_B50021</name>
</gene>
<evidence type="ECO:0000313" key="1">
    <source>
        <dbReference type="EMBL" id="SOZ72873.1"/>
    </source>
</evidence>
<organism evidence="1">
    <name type="scientific">Cupriavidus taiwanensis</name>
    <dbReference type="NCBI Taxonomy" id="164546"/>
    <lineage>
        <taxon>Bacteria</taxon>
        <taxon>Pseudomonadati</taxon>
        <taxon>Pseudomonadota</taxon>
        <taxon>Betaproteobacteria</taxon>
        <taxon>Burkholderiales</taxon>
        <taxon>Burkholderiaceae</taxon>
        <taxon>Cupriavidus</taxon>
    </lineage>
</organism>
<dbReference type="RefSeq" id="WP_116310186.1">
    <property type="nucleotide sequence ID" value="NZ_LT976968.1"/>
</dbReference>
<protein>
    <submittedName>
        <fullName evidence="1">Uncharacterized protein</fullName>
    </submittedName>
</protein>
<dbReference type="Proteomes" id="UP000256952">
    <property type="component" value="Chromosome CBM2613_b"/>
</dbReference>
<reference evidence="1" key="1">
    <citation type="submission" date="2018-01" db="EMBL/GenBank/DDBJ databases">
        <authorList>
            <person name="Clerissi C."/>
        </authorList>
    </citation>
    <scope>NUCLEOTIDE SEQUENCE</scope>
    <source>
        <strain evidence="1">Cupriavidus taiwanensis STM 8556</strain>
    </source>
</reference>
<accession>A0A375E9K6</accession>
<sequence>MRKTFIALALLTLMVAAYVLVIGARISFTPSVTITAVKLYATEGDASAQSENFQMLPVNTKCYLTKVGSKHNTMRVRCEDPAVAGWIWDFHLFEPPL</sequence>
<comment type="caution">
    <text evidence="1">The sequence shown here is derived from an EMBL/GenBank/DDBJ whole genome shotgun (WGS) entry which is preliminary data.</text>
</comment>